<proteinExistence type="predicted"/>
<sequence>GCNGMFFTLAFPGDQTLNLPFYSNFKGNWDKI</sequence>
<feature type="non-terminal residue" evidence="1">
    <location>
        <position position="1"/>
    </location>
</feature>
<reference evidence="1" key="1">
    <citation type="journal article" date="2015" name="Nature">
        <title>Complex archaea that bridge the gap between prokaryotes and eukaryotes.</title>
        <authorList>
            <person name="Spang A."/>
            <person name="Saw J.H."/>
            <person name="Jorgensen S.L."/>
            <person name="Zaremba-Niedzwiedzka K."/>
            <person name="Martijn J."/>
            <person name="Lind A.E."/>
            <person name="van Eijk R."/>
            <person name="Schleper C."/>
            <person name="Guy L."/>
            <person name="Ettema T.J."/>
        </authorList>
    </citation>
    <scope>NUCLEOTIDE SEQUENCE</scope>
</reference>
<dbReference type="AlphaFoldDB" id="A0A0F8Y3I6"/>
<name>A0A0F8Y3I6_9ZZZZ</name>
<accession>A0A0F8Y3I6</accession>
<protein>
    <submittedName>
        <fullName evidence="1">Uncharacterized protein</fullName>
    </submittedName>
</protein>
<gene>
    <name evidence="1" type="ORF">LCGC14_3141870</name>
</gene>
<dbReference type="EMBL" id="LAZR01068904">
    <property type="protein sequence ID" value="KKK48764.1"/>
    <property type="molecule type" value="Genomic_DNA"/>
</dbReference>
<comment type="caution">
    <text evidence="1">The sequence shown here is derived from an EMBL/GenBank/DDBJ whole genome shotgun (WGS) entry which is preliminary data.</text>
</comment>
<organism evidence="1">
    <name type="scientific">marine sediment metagenome</name>
    <dbReference type="NCBI Taxonomy" id="412755"/>
    <lineage>
        <taxon>unclassified sequences</taxon>
        <taxon>metagenomes</taxon>
        <taxon>ecological metagenomes</taxon>
    </lineage>
</organism>
<evidence type="ECO:0000313" key="1">
    <source>
        <dbReference type="EMBL" id="KKK48764.1"/>
    </source>
</evidence>